<protein>
    <recommendedName>
        <fullName evidence="6">DUF4179 domain-containing protein</fullName>
    </recommendedName>
</protein>
<evidence type="ECO:0000256" key="1">
    <source>
        <dbReference type="SAM" id="Phobius"/>
    </source>
</evidence>
<name>A0ABQ1EDY0_9CLOT</name>
<gene>
    <name evidence="4" type="ORF">CSC2_34190</name>
</gene>
<dbReference type="RefSeq" id="WP_206871134.1">
    <property type="nucleotide sequence ID" value="NZ_BMBA01000003.1"/>
</dbReference>
<evidence type="ECO:0008006" key="6">
    <source>
        <dbReference type="Google" id="ProtNLM"/>
    </source>
</evidence>
<proteinExistence type="predicted"/>
<sequence>MNDNIYELLNSSSFNEEEFDNIETDLTDLEVKQLKNNFRKNIKVSKKKRFIYIAASLAIFITVGTFTVKPAFAQSFIESIPVIDSLYEKLGYYKEFKDFSSYVGLSQEKNGYKFTIDKLMADDENVMVAMRIYKPGLNIEKNKDGKNINDFMITPYLPSSFGLFITADNHSKIIDDNTLLVVTTFKTDPSKKPPKRFDLSIEIHNIPANDVSVKFSLPVSREKIIDQTIAKNSIGTISLTDSCKIKIDRFKTSPLGTSIKFTLPSNAKDFENFSFYLYDDKGRIYETKSCRSQDEKNFICDFTNVEKDAKKVYIMAYKTNLLDTLNDKEKMVKYSEEMLIAYNLKTLKNFKFDGIGSINVTNIKKESNNIKFYLEINDPKNLLKHQFPIWLQNKDLNNTFSLDDFSFYKNLDSSNKNDYIAEFKNMDSNEEYLYSVNTSPYKIIAQGEPLEVTLK</sequence>
<keyword evidence="1" id="KW-0812">Transmembrane</keyword>
<dbReference type="Pfam" id="PF18705">
    <property type="entry name" value="DUF5643"/>
    <property type="match status" value="1"/>
</dbReference>
<organism evidence="4 5">
    <name type="scientific">Clostridium zeae</name>
    <dbReference type="NCBI Taxonomy" id="2759022"/>
    <lineage>
        <taxon>Bacteria</taxon>
        <taxon>Bacillati</taxon>
        <taxon>Bacillota</taxon>
        <taxon>Clostridia</taxon>
        <taxon>Eubacteriales</taxon>
        <taxon>Clostridiaceae</taxon>
        <taxon>Clostridium</taxon>
    </lineage>
</organism>
<keyword evidence="1" id="KW-1133">Transmembrane helix</keyword>
<dbReference type="Pfam" id="PF13786">
    <property type="entry name" value="DUF4179"/>
    <property type="match status" value="1"/>
</dbReference>
<reference evidence="4 5" key="1">
    <citation type="journal article" date="2021" name="Int. J. Syst. Evol. Microbiol.">
        <title>Clostridium zeae sp. nov., isolated from corn silage.</title>
        <authorList>
            <person name="Kobayashi H."/>
            <person name="Tanizawa Y."/>
            <person name="Yagura M."/>
            <person name="Sakamoto M."/>
            <person name="Ohkuma M."/>
            <person name="Tohno M."/>
        </authorList>
    </citation>
    <scope>NUCLEOTIDE SEQUENCE [LARGE SCALE GENOMIC DNA]</scope>
    <source>
        <strain evidence="4 5">CSC2</strain>
    </source>
</reference>
<evidence type="ECO:0000313" key="4">
    <source>
        <dbReference type="EMBL" id="GFZ32893.1"/>
    </source>
</evidence>
<keyword evidence="1" id="KW-0472">Membrane</keyword>
<dbReference type="EMBL" id="BMBA01000003">
    <property type="protein sequence ID" value="GFZ32893.1"/>
    <property type="molecule type" value="Genomic_DNA"/>
</dbReference>
<feature type="transmembrane region" description="Helical" evidence="1">
    <location>
        <begin position="50"/>
        <end position="68"/>
    </location>
</feature>
<feature type="domain" description="DUF5643" evidence="3">
    <location>
        <begin position="237"/>
        <end position="333"/>
    </location>
</feature>
<comment type="caution">
    <text evidence="4">The sequence shown here is derived from an EMBL/GenBank/DDBJ whole genome shotgun (WGS) entry which is preliminary data.</text>
</comment>
<dbReference type="InterPro" id="IPR025436">
    <property type="entry name" value="DUF4179"/>
</dbReference>
<accession>A0ABQ1EDY0</accession>
<keyword evidence="5" id="KW-1185">Reference proteome</keyword>
<dbReference type="Gene3D" id="2.60.40.1630">
    <property type="entry name" value="bacillus anthracis domain"/>
    <property type="match status" value="1"/>
</dbReference>
<dbReference type="InterPro" id="IPR040680">
    <property type="entry name" value="DUF5643"/>
</dbReference>
<evidence type="ECO:0000259" key="2">
    <source>
        <dbReference type="Pfam" id="PF13786"/>
    </source>
</evidence>
<dbReference type="Proteomes" id="UP000663802">
    <property type="component" value="Unassembled WGS sequence"/>
</dbReference>
<feature type="domain" description="DUF4179" evidence="2">
    <location>
        <begin position="46"/>
        <end position="132"/>
    </location>
</feature>
<evidence type="ECO:0000259" key="3">
    <source>
        <dbReference type="Pfam" id="PF18705"/>
    </source>
</evidence>
<evidence type="ECO:0000313" key="5">
    <source>
        <dbReference type="Proteomes" id="UP000663802"/>
    </source>
</evidence>